<evidence type="ECO:0000313" key="3">
    <source>
        <dbReference type="Proteomes" id="UP000639643"/>
    </source>
</evidence>
<feature type="compositionally biased region" description="Basic and acidic residues" evidence="1">
    <location>
        <begin position="12"/>
        <end position="26"/>
    </location>
</feature>
<sequence>MTRTKSGPPGHPPEDYSRLTTEKEQNFGHALGPPGRRLLEIHWRKERDLAPDGAPVTERDNIRRRRVQIRPEVGNAVLG</sequence>
<reference evidence="2" key="1">
    <citation type="journal article" date="2020" name="Phytopathology">
        <title>Genome Sequence Resources of Colletotrichum truncatum, C. plurivorum, C. musicola, and C. sojae: Four Species Pathogenic to Soybean (Glycine max).</title>
        <authorList>
            <person name="Rogerio F."/>
            <person name="Boufleur T.R."/>
            <person name="Ciampi-Guillardi M."/>
            <person name="Sukno S.A."/>
            <person name="Thon M.R."/>
            <person name="Massola Junior N.S."/>
            <person name="Baroncelli R."/>
        </authorList>
    </citation>
    <scope>NUCLEOTIDE SEQUENCE</scope>
    <source>
        <strain evidence="2">LFN0074</strain>
    </source>
</reference>
<evidence type="ECO:0000256" key="1">
    <source>
        <dbReference type="SAM" id="MobiDB-lite"/>
    </source>
</evidence>
<evidence type="ECO:0000313" key="2">
    <source>
        <dbReference type="EMBL" id="KAF6832514.1"/>
    </source>
</evidence>
<comment type="caution">
    <text evidence="2">The sequence shown here is derived from an EMBL/GenBank/DDBJ whole genome shotgun (WGS) entry which is preliminary data.</text>
</comment>
<protein>
    <submittedName>
        <fullName evidence="2">Uncharacterized protein</fullName>
    </submittedName>
</protein>
<dbReference type="EMBL" id="WIGM01000235">
    <property type="protein sequence ID" value="KAF6832514.1"/>
    <property type="molecule type" value="Genomic_DNA"/>
</dbReference>
<keyword evidence="3" id="KW-1185">Reference proteome</keyword>
<feature type="region of interest" description="Disordered" evidence="1">
    <location>
        <begin position="1"/>
        <end position="34"/>
    </location>
</feature>
<dbReference type="Proteomes" id="UP000639643">
    <property type="component" value="Unassembled WGS sequence"/>
</dbReference>
<organism evidence="2 3">
    <name type="scientific">Colletotrichum musicola</name>
    <dbReference type="NCBI Taxonomy" id="2175873"/>
    <lineage>
        <taxon>Eukaryota</taxon>
        <taxon>Fungi</taxon>
        <taxon>Dikarya</taxon>
        <taxon>Ascomycota</taxon>
        <taxon>Pezizomycotina</taxon>
        <taxon>Sordariomycetes</taxon>
        <taxon>Hypocreomycetidae</taxon>
        <taxon>Glomerellales</taxon>
        <taxon>Glomerellaceae</taxon>
        <taxon>Colletotrichum</taxon>
        <taxon>Colletotrichum orchidearum species complex</taxon>
    </lineage>
</organism>
<name>A0A8H6KJ88_9PEZI</name>
<proteinExistence type="predicted"/>
<dbReference type="AlphaFoldDB" id="A0A8H6KJ88"/>
<gene>
    <name evidence="2" type="ORF">CMUS01_06880</name>
</gene>
<accession>A0A8H6KJ88</accession>
<feature type="non-terminal residue" evidence="2">
    <location>
        <position position="1"/>
    </location>
</feature>